<dbReference type="InterPro" id="IPR011009">
    <property type="entry name" value="Kinase-like_dom_sf"/>
</dbReference>
<keyword evidence="1" id="KW-1133">Transmembrane helix</keyword>
<evidence type="ECO:0000259" key="2">
    <source>
        <dbReference type="PROSITE" id="PS50011"/>
    </source>
</evidence>
<dbReference type="Proteomes" id="UP001339167">
    <property type="component" value="Unassembled WGS sequence"/>
</dbReference>
<dbReference type="InterPro" id="IPR058053">
    <property type="entry name" value="RamC_C"/>
</dbReference>
<dbReference type="InterPro" id="IPR057929">
    <property type="entry name" value="RamC_N"/>
</dbReference>
<reference evidence="3 4" key="1">
    <citation type="submission" date="2023-06" db="EMBL/GenBank/DDBJ databases">
        <title>Alkalimonas sp., MEB004 an alkaliphilic bacterium isolated from Lonar Lake, India.</title>
        <authorList>
            <person name="Joshi A."/>
            <person name="Thite S."/>
        </authorList>
    </citation>
    <scope>NUCLEOTIDE SEQUENCE [LARGE SCALE GENOMIC DNA]</scope>
    <source>
        <strain evidence="3 4">MEB004</strain>
    </source>
</reference>
<dbReference type="Gene3D" id="1.10.510.10">
    <property type="entry name" value="Transferase(Phosphotransferase) domain 1"/>
    <property type="match status" value="1"/>
</dbReference>
<protein>
    <submittedName>
        <fullName evidence="3">Class III lanthionine synthetase LanKC</fullName>
    </submittedName>
</protein>
<dbReference type="InterPro" id="IPR007822">
    <property type="entry name" value="LANC-like"/>
</dbReference>
<dbReference type="Pfam" id="PF00069">
    <property type="entry name" value="Pkinase"/>
    <property type="match status" value="1"/>
</dbReference>
<dbReference type="EMBL" id="JAUGZK010000004">
    <property type="protein sequence ID" value="MEE2023936.1"/>
    <property type="molecule type" value="Genomic_DNA"/>
</dbReference>
<keyword evidence="1" id="KW-0472">Membrane</keyword>
<feature type="transmembrane region" description="Helical" evidence="1">
    <location>
        <begin position="779"/>
        <end position="803"/>
    </location>
</feature>
<dbReference type="Pfam" id="PF25816">
    <property type="entry name" value="RamC_N"/>
    <property type="match status" value="1"/>
</dbReference>
<evidence type="ECO:0000313" key="3">
    <source>
        <dbReference type="EMBL" id="MEE2023936.1"/>
    </source>
</evidence>
<dbReference type="SMART" id="SM01260">
    <property type="entry name" value="LANC_like"/>
    <property type="match status" value="1"/>
</dbReference>
<proteinExistence type="predicted"/>
<feature type="transmembrane region" description="Helical" evidence="1">
    <location>
        <begin position="740"/>
        <end position="759"/>
    </location>
</feature>
<dbReference type="NCBIfam" id="NF038151">
    <property type="entry name" value="lanthi_synth_III"/>
    <property type="match status" value="1"/>
</dbReference>
<comment type="caution">
    <text evidence="3">The sequence shown here is derived from an EMBL/GenBank/DDBJ whole genome shotgun (WGS) entry which is preliminary data.</text>
</comment>
<sequence length="893" mass="99815">MQDLNVDQDFYIPFEWRKPGKIYLDAVKPLLPPTWRLQQDYFWIYARPPFPSDTVQGWKIHLTATLDSAVRILGKVVPVLLAAEVEFKFASDNGILKKLLSKNCSRASSGKFITVYPRDKHQFEYLIQSLAEAVEGEQGPYIFSDTQFQDSSIVFYRYGGFQSLSERRSRKGRVAQILDDNYHFVDDQRVPHYWRPDFITEVFPMLHEPMLHEEEEHALFGGDFVMEGAIKFSNAGGVYLADYPAANCKALIKEARPYVGHGQHTDCISLLQKEYRLLHKVAAFDIAPKPLKLFTEWQHTFLAQEFLAGETLRVYQVRQNKLIHTGSSQQEMQAWLDELMLLAQALLNMLNTLHQSGILFGDLSLNNIMIDLETKQLKLIDFEAALEPGVDASINICTPGYARWERTSSDEVTWQDDYYALGCVLLAMLVPNTTLINLQPEYPRLFLQELQQDIGLPQAYMDCTLLLLSGELTSLRPCLALLQDSGSFQAKTVAAVSDDTALRQFVTHSLAEILRYHHTLLDCTKSKRLLPLGAGLDYPLALDYGIGGVAYGWQLMQGSIPSELKSWLAQQVRFQNGQSPVGLMDGLAGAVWALAELGMHQQALQLLPLIQHHRYLFQSMSLGYGVAGVGQTALKLWLQTAESDCLELAQQMADALCCTAQHSEHGCYWGQPEELGHDIGFLEGSSGVALFLLCMYCETNQTKYLAIGESALQFDIAHGRQTQGSYGFPRHSEDTILYPYFAYGSAGVASVALRYYLVTSKPSYLEVVTKTKASVAQKYAITSGLMIGLAGIGHFLLDAYLLLKDEQSRQLAWHVADGLKLFAVPKNEGMAFPDDNRTKISCDFAAGSTGVGLFLHRLVSDGINPLGMLDQLLKADNAVRKNASDSEKQLSTA</sequence>
<evidence type="ECO:0000256" key="1">
    <source>
        <dbReference type="SAM" id="Phobius"/>
    </source>
</evidence>
<keyword evidence="1" id="KW-0812">Transmembrane</keyword>
<dbReference type="SMART" id="SM00220">
    <property type="entry name" value="S_TKc"/>
    <property type="match status" value="1"/>
</dbReference>
<accession>A0ABU7JE14</accession>
<dbReference type="InterPro" id="IPR053524">
    <property type="entry name" value="Aerial_hyphae_peptide-synth"/>
</dbReference>
<dbReference type="Pfam" id="PF05147">
    <property type="entry name" value="LANC_like"/>
    <property type="match status" value="1"/>
</dbReference>
<dbReference type="RefSeq" id="WP_330087278.1">
    <property type="nucleotide sequence ID" value="NZ_JAUGZK010000004.1"/>
</dbReference>
<dbReference type="SUPFAM" id="SSF56112">
    <property type="entry name" value="Protein kinase-like (PK-like)"/>
    <property type="match status" value="1"/>
</dbReference>
<dbReference type="InterPro" id="IPR012341">
    <property type="entry name" value="6hp_glycosidase-like_sf"/>
</dbReference>
<gene>
    <name evidence="3" type="primary">lanKC</name>
    <name evidence="3" type="ORF">QWF21_06720</name>
</gene>
<evidence type="ECO:0000313" key="4">
    <source>
        <dbReference type="Proteomes" id="UP001339167"/>
    </source>
</evidence>
<keyword evidence="4" id="KW-1185">Reference proteome</keyword>
<dbReference type="Gene3D" id="1.50.10.10">
    <property type="match status" value="2"/>
</dbReference>
<feature type="domain" description="Protein kinase" evidence="2">
    <location>
        <begin position="224"/>
        <end position="521"/>
    </location>
</feature>
<dbReference type="CDD" id="cd04791">
    <property type="entry name" value="LanC_SerThrkinase"/>
    <property type="match status" value="1"/>
</dbReference>
<organism evidence="3 4">
    <name type="scientific">Alkalimonas mucilaginosa</name>
    <dbReference type="NCBI Taxonomy" id="3057676"/>
    <lineage>
        <taxon>Bacteria</taxon>
        <taxon>Pseudomonadati</taxon>
        <taxon>Pseudomonadota</taxon>
        <taxon>Gammaproteobacteria</taxon>
        <taxon>Alkalimonas</taxon>
    </lineage>
</organism>
<dbReference type="InterPro" id="IPR000719">
    <property type="entry name" value="Prot_kinase_dom"/>
</dbReference>
<name>A0ABU7JE14_9GAMM</name>
<dbReference type="PROSITE" id="PS50011">
    <property type="entry name" value="PROTEIN_KINASE_DOM"/>
    <property type="match status" value="1"/>
</dbReference>
<dbReference type="SUPFAM" id="SSF158745">
    <property type="entry name" value="LanC-like"/>
    <property type="match status" value="1"/>
</dbReference>